<dbReference type="OrthoDB" id="37542at2759"/>
<name>A0A9N8HUH1_9STRA</name>
<proteinExistence type="predicted"/>
<evidence type="ECO:0000313" key="2">
    <source>
        <dbReference type="EMBL" id="CAB9526361.1"/>
    </source>
</evidence>
<reference evidence="2" key="1">
    <citation type="submission" date="2020-06" db="EMBL/GenBank/DDBJ databases">
        <authorList>
            <consortium name="Plant Systems Biology data submission"/>
        </authorList>
    </citation>
    <scope>NUCLEOTIDE SEQUENCE</scope>
    <source>
        <strain evidence="2">D6</strain>
    </source>
</reference>
<feature type="chain" id="PRO_5040442470" description="Fe2OG dioxygenase domain-containing protein" evidence="1">
    <location>
        <begin position="30"/>
        <end position="355"/>
    </location>
</feature>
<evidence type="ECO:0000313" key="3">
    <source>
        <dbReference type="Proteomes" id="UP001153069"/>
    </source>
</evidence>
<dbReference type="EMBL" id="CAICTM010001814">
    <property type="protein sequence ID" value="CAB9526361.1"/>
    <property type="molecule type" value="Genomic_DNA"/>
</dbReference>
<gene>
    <name evidence="2" type="ORF">SEMRO_1816_G299470.1</name>
</gene>
<accession>A0A9N8HUH1</accession>
<dbReference type="Proteomes" id="UP001153069">
    <property type="component" value="Unassembled WGS sequence"/>
</dbReference>
<protein>
    <recommendedName>
        <fullName evidence="4">Fe2OG dioxygenase domain-containing protein</fullName>
    </recommendedName>
</protein>
<keyword evidence="3" id="KW-1185">Reference proteome</keyword>
<sequence length="355" mass="40500">MPRFHATIINATTLLISLIFSLIIHDVSGGGLSESYRLEEHDKRYSRQWPPEKYVPDTVGWKKLMDARLRQVAEIDDLDRRYEGYMQTITPAITTRNFTEFGFGLARGPEALSQALREGIRGGLERGEARLEHSVEVIEGPRCLFIDRPDLTRRVLDELQSYTEAWAGIPLTPAIAYGFRLYQNNSILNMHVDKPQTHVISMIYHIDSSDDAEPWPILIEDLHGNTHEVILTPGDVLFYESSKCLHGRPKIFNGSWYSSIFVHYYPTHGWQEVDHHMEGHFAIPAGWAAPMAPEEKVATPLVMLGTSFKEPSCPNAWCRGEETIKWSGPAKEGFWIAPNMELIPFEPTRVERDEL</sequence>
<dbReference type="AlphaFoldDB" id="A0A9N8HUH1"/>
<feature type="signal peptide" evidence="1">
    <location>
        <begin position="1"/>
        <end position="29"/>
    </location>
</feature>
<evidence type="ECO:0008006" key="4">
    <source>
        <dbReference type="Google" id="ProtNLM"/>
    </source>
</evidence>
<comment type="caution">
    <text evidence="2">The sequence shown here is derived from an EMBL/GenBank/DDBJ whole genome shotgun (WGS) entry which is preliminary data.</text>
</comment>
<organism evidence="2 3">
    <name type="scientific">Seminavis robusta</name>
    <dbReference type="NCBI Taxonomy" id="568900"/>
    <lineage>
        <taxon>Eukaryota</taxon>
        <taxon>Sar</taxon>
        <taxon>Stramenopiles</taxon>
        <taxon>Ochrophyta</taxon>
        <taxon>Bacillariophyta</taxon>
        <taxon>Bacillariophyceae</taxon>
        <taxon>Bacillariophycidae</taxon>
        <taxon>Naviculales</taxon>
        <taxon>Naviculaceae</taxon>
        <taxon>Seminavis</taxon>
    </lineage>
</organism>
<keyword evidence="1" id="KW-0732">Signal</keyword>
<evidence type="ECO:0000256" key="1">
    <source>
        <dbReference type="SAM" id="SignalP"/>
    </source>
</evidence>